<protein>
    <submittedName>
        <fullName evidence="2">Uncharacterized protein</fullName>
    </submittedName>
</protein>
<feature type="transmembrane region" description="Helical" evidence="1">
    <location>
        <begin position="109"/>
        <end position="135"/>
    </location>
</feature>
<proteinExistence type="predicted"/>
<evidence type="ECO:0000256" key="1">
    <source>
        <dbReference type="SAM" id="Phobius"/>
    </source>
</evidence>
<keyword evidence="1" id="KW-0472">Membrane</keyword>
<dbReference type="OrthoDB" id="1119441at2"/>
<dbReference type="AlphaFoldDB" id="A0A2W7NPD5"/>
<dbReference type="EMBL" id="QKZK01000003">
    <property type="protein sequence ID" value="PZX20007.1"/>
    <property type="molecule type" value="Genomic_DNA"/>
</dbReference>
<name>A0A2W7NPD5_9BACT</name>
<keyword evidence="3" id="KW-1185">Reference proteome</keyword>
<evidence type="ECO:0000313" key="2">
    <source>
        <dbReference type="EMBL" id="PZX20007.1"/>
    </source>
</evidence>
<feature type="transmembrane region" description="Helical" evidence="1">
    <location>
        <begin position="147"/>
        <end position="166"/>
    </location>
</feature>
<keyword evidence="1" id="KW-0812">Transmembrane</keyword>
<dbReference type="Proteomes" id="UP000249239">
    <property type="component" value="Unassembled WGS sequence"/>
</dbReference>
<evidence type="ECO:0000313" key="3">
    <source>
        <dbReference type="Proteomes" id="UP000249239"/>
    </source>
</evidence>
<gene>
    <name evidence="2" type="ORF">LX69_00457</name>
</gene>
<feature type="transmembrane region" description="Helical" evidence="1">
    <location>
        <begin position="173"/>
        <end position="192"/>
    </location>
</feature>
<accession>A0A2W7NPD5</accession>
<keyword evidence="1" id="KW-1133">Transmembrane helix</keyword>
<dbReference type="RefSeq" id="WP_111444195.1">
    <property type="nucleotide sequence ID" value="NZ_QKZK01000003.1"/>
</dbReference>
<feature type="transmembrane region" description="Helical" evidence="1">
    <location>
        <begin position="21"/>
        <end position="41"/>
    </location>
</feature>
<organism evidence="2 3">
    <name type="scientific">Breznakibacter xylanolyticus</name>
    <dbReference type="NCBI Taxonomy" id="990"/>
    <lineage>
        <taxon>Bacteria</taxon>
        <taxon>Pseudomonadati</taxon>
        <taxon>Bacteroidota</taxon>
        <taxon>Bacteroidia</taxon>
        <taxon>Marinilabiliales</taxon>
        <taxon>Marinilabiliaceae</taxon>
        <taxon>Breznakibacter</taxon>
    </lineage>
</organism>
<reference evidence="2 3" key="1">
    <citation type="submission" date="2018-06" db="EMBL/GenBank/DDBJ databases">
        <title>Genomic Encyclopedia of Archaeal and Bacterial Type Strains, Phase II (KMG-II): from individual species to whole genera.</title>
        <authorList>
            <person name="Goeker M."/>
        </authorList>
    </citation>
    <scope>NUCLEOTIDE SEQUENCE [LARGE SCALE GENOMIC DNA]</scope>
    <source>
        <strain evidence="2 3">DSM 6779</strain>
    </source>
</reference>
<comment type="caution">
    <text evidence="2">The sequence shown here is derived from an EMBL/GenBank/DDBJ whole genome shotgun (WGS) entry which is preliminary data.</text>
</comment>
<feature type="transmembrane region" description="Helical" evidence="1">
    <location>
        <begin position="65"/>
        <end position="88"/>
    </location>
</feature>
<sequence length="394" mass="46590">MTKIQFKKEKISVQNINRMRFWIGILAGLVSAISISLFFNLSRETFRFLTSISADLLILKENELLFFNFFFSFLSAVLGLSITIWIWMQNKKHNRPKDRIYKNLSVTNALLIFWVILMVLSRFGSILPIVLFGAPGYDNHLNLYEEYWILFVLMPIVVFMQSWFAVRLVYQAGSWIFLSFLCCLLTAFMLQLTTAVNQDELNSVYHLRFHKDYNYIDHELTIAKGKYGVSFDNHTIEVLKKRETESSIQQIVSVKKAFSYDMPVTMDTIILQKIIIRNYKKGSWSFFRRNSIENWPYALPIDILKQLDYFDPNSNQAIELCDILKEMIDLVNTPEIHWEECQNFTETERRRSFGAKYHIPDPLIEQLKDVRERLLEDDRYADFSNDFNAINDRE</sequence>